<dbReference type="EMBL" id="ADCP02000001">
    <property type="protein sequence ID" value="EFV44658.1"/>
    <property type="molecule type" value="Genomic_DNA"/>
</dbReference>
<evidence type="ECO:0000313" key="2">
    <source>
        <dbReference type="Proteomes" id="UP000006034"/>
    </source>
</evidence>
<evidence type="ECO:0000313" key="1">
    <source>
        <dbReference type="EMBL" id="EFV44658.1"/>
    </source>
</evidence>
<dbReference type="Gene3D" id="3.30.2310.40">
    <property type="match status" value="1"/>
</dbReference>
<name>E5Y5U6_BILW3</name>
<dbReference type="HOGENOM" id="CLU_161157_0_0_7"/>
<dbReference type="Proteomes" id="UP000006034">
    <property type="component" value="Unassembled WGS sequence"/>
</dbReference>
<dbReference type="CDD" id="cd12869">
    <property type="entry name" value="MqsR"/>
    <property type="match status" value="1"/>
</dbReference>
<dbReference type="GeneID" id="78086680"/>
<keyword evidence="2" id="KW-1185">Reference proteome</keyword>
<dbReference type="GO" id="GO:0009372">
    <property type="term" value="P:quorum sensing"/>
    <property type="evidence" value="ECO:0007669"/>
    <property type="project" value="InterPro"/>
</dbReference>
<dbReference type="AlphaFoldDB" id="E5Y5U6"/>
<dbReference type="GO" id="GO:0017148">
    <property type="term" value="P:negative regulation of translation"/>
    <property type="evidence" value="ECO:0007669"/>
    <property type="project" value="InterPro"/>
</dbReference>
<dbReference type="Pfam" id="PF15723">
    <property type="entry name" value="MqsR_toxin"/>
    <property type="match status" value="1"/>
</dbReference>
<reference evidence="1 2" key="1">
    <citation type="submission" date="2010-10" db="EMBL/GenBank/DDBJ databases">
        <authorList>
            <consortium name="The Broad Institute Genome Sequencing Platform"/>
            <person name="Ward D."/>
            <person name="Earl A."/>
            <person name="Feldgarden M."/>
            <person name="Young S.K."/>
            <person name="Gargeya S."/>
            <person name="Zeng Q."/>
            <person name="Alvarado L."/>
            <person name="Berlin A."/>
            <person name="Bochicchio J."/>
            <person name="Chapman S.B."/>
            <person name="Chen Z."/>
            <person name="Freedman E."/>
            <person name="Gellesch M."/>
            <person name="Goldberg J."/>
            <person name="Griggs A."/>
            <person name="Gujja S."/>
            <person name="Heilman E."/>
            <person name="Heiman D."/>
            <person name="Howarth C."/>
            <person name="Mehta T."/>
            <person name="Neiman D."/>
            <person name="Pearson M."/>
            <person name="Roberts A."/>
            <person name="Saif S."/>
            <person name="Shea T."/>
            <person name="Shenoy N."/>
            <person name="Sisk P."/>
            <person name="Stolte C."/>
            <person name="Sykes S."/>
            <person name="White J."/>
            <person name="Yandava C."/>
            <person name="Allen-Vercoe E."/>
            <person name="Sibley C."/>
            <person name="Ambrose C.E."/>
            <person name="Strauss J."/>
            <person name="Daigneault M."/>
            <person name="Haas B."/>
            <person name="Nusbaum C."/>
            <person name="Birren B."/>
        </authorList>
    </citation>
    <scope>NUCLEOTIDE SEQUENCE [LARGE SCALE GENOMIC DNA]</scope>
    <source>
        <strain evidence="1 2">3_1_6</strain>
    </source>
</reference>
<dbReference type="eggNOG" id="ENOG5032TA0">
    <property type="taxonomic scope" value="Bacteria"/>
</dbReference>
<protein>
    <submittedName>
        <fullName evidence="1">Motility quorum-sensing regulator/GCU-specific mRNA interferase toxin</fullName>
    </submittedName>
</protein>
<dbReference type="InterPro" id="IPR031451">
    <property type="entry name" value="MqsR_toxin"/>
</dbReference>
<gene>
    <name evidence="1" type="ORF">HMPREF0179_01559</name>
</gene>
<comment type="caution">
    <text evidence="1">The sequence shown here is derived from an EMBL/GenBank/DDBJ whole genome shotgun (WGS) entry which is preliminary data.</text>
</comment>
<accession>E5Y5U6</accession>
<sequence>MEKNKPHCPLSRVKALIEAGKVHMTTTARNGAAALGYDRKRAYAEIMCLSPHEFYKSMTTYHDSSVWQDVYRHKADVGMLYIKLTVIDDVLVVSFKEL</sequence>
<dbReference type="STRING" id="563192.HMPREF0179_01559"/>
<reference evidence="1 2" key="2">
    <citation type="submission" date="2013-04" db="EMBL/GenBank/DDBJ databases">
        <title>The Genome Sequence of Bilophila wadsworthia 3_1_6.</title>
        <authorList>
            <consortium name="The Broad Institute Genomics Platform"/>
            <person name="Earl A."/>
            <person name="Ward D."/>
            <person name="Feldgarden M."/>
            <person name="Gevers D."/>
            <person name="Sibley C."/>
            <person name="Strauss J."/>
            <person name="Allen-Vercoe E."/>
            <person name="Walker B."/>
            <person name="Young S."/>
            <person name="Zeng Q."/>
            <person name="Gargeya S."/>
            <person name="Fitzgerald M."/>
            <person name="Haas B."/>
            <person name="Abouelleil A."/>
            <person name="Allen A.W."/>
            <person name="Alvarado L."/>
            <person name="Arachchi H.M."/>
            <person name="Berlin A.M."/>
            <person name="Chapman S.B."/>
            <person name="Gainer-Dewar J."/>
            <person name="Goldberg J."/>
            <person name="Griggs A."/>
            <person name="Gujja S."/>
            <person name="Hansen M."/>
            <person name="Howarth C."/>
            <person name="Imamovic A."/>
            <person name="Ireland A."/>
            <person name="Larimer J."/>
            <person name="McCowan C."/>
            <person name="Murphy C."/>
            <person name="Pearson M."/>
            <person name="Poon T.W."/>
            <person name="Priest M."/>
            <person name="Roberts A."/>
            <person name="Saif S."/>
            <person name="Shea T."/>
            <person name="Sisk P."/>
            <person name="Sykes S."/>
            <person name="Wortman J."/>
            <person name="Nusbaum C."/>
            <person name="Birren B."/>
        </authorList>
    </citation>
    <scope>NUCLEOTIDE SEQUENCE [LARGE SCALE GENOMIC DNA]</scope>
    <source>
        <strain evidence="1 2">3_1_6</strain>
    </source>
</reference>
<dbReference type="InterPro" id="IPR038493">
    <property type="entry name" value="MqsR_sf"/>
</dbReference>
<proteinExistence type="predicted"/>
<dbReference type="OrthoDB" id="1666895at2"/>
<dbReference type="GO" id="GO:0044010">
    <property type="term" value="P:single-species biofilm formation"/>
    <property type="evidence" value="ECO:0007669"/>
    <property type="project" value="InterPro"/>
</dbReference>
<dbReference type="RefSeq" id="WP_005026876.1">
    <property type="nucleotide sequence ID" value="NZ_KE150238.1"/>
</dbReference>
<organism evidence="1 2">
    <name type="scientific">Bilophila wadsworthia (strain 3_1_6)</name>
    <dbReference type="NCBI Taxonomy" id="563192"/>
    <lineage>
        <taxon>Bacteria</taxon>
        <taxon>Pseudomonadati</taxon>
        <taxon>Thermodesulfobacteriota</taxon>
        <taxon>Desulfovibrionia</taxon>
        <taxon>Desulfovibrionales</taxon>
        <taxon>Desulfovibrionaceae</taxon>
        <taxon>Bilophila</taxon>
    </lineage>
</organism>